<dbReference type="KEGG" id="ddi:DDB_G0272146"/>
<organism evidence="3 4">
    <name type="scientific">Dictyostelium discoideum</name>
    <name type="common">Social amoeba</name>
    <dbReference type="NCBI Taxonomy" id="44689"/>
    <lineage>
        <taxon>Eukaryota</taxon>
        <taxon>Amoebozoa</taxon>
        <taxon>Evosea</taxon>
        <taxon>Eumycetozoa</taxon>
        <taxon>Dictyostelia</taxon>
        <taxon>Dictyosteliales</taxon>
        <taxon>Dictyosteliaceae</taxon>
        <taxon>Dictyostelium</taxon>
    </lineage>
</organism>
<dbReference type="PhylomeDB" id="Q86JL4"/>
<sequence>MKIILSLIVFFATISLVANASESYWAIRTDLRKCAYPMCGGYFVREVGSNKSEVYVKSLNQTVKGGGSTVDESLYKFAPSYTVVVKGDIKKDEIIVSKIFRLLPKPDKPFNFDSELNNFYIVDSKETNSNIEIKKLNSNKSEKLNSIENSYSQDVSFVPMDWLEYKVTTGESVFTVSGRIDSNKTVSIDYMFISLPDPKLCPKELIAVRCANGTIPTYTIAATRCLSFSGCVHRGICPLVVPGCSGGYTLKSYASKPNGCPRYYCIPSFLS</sequence>
<feature type="domain" description="DUF6748" evidence="2">
    <location>
        <begin position="24"/>
        <end position="92"/>
    </location>
</feature>
<gene>
    <name evidence="3" type="ORF">DDB_G0272146</name>
</gene>
<accession>Q559Y1</accession>
<proteinExistence type="predicted"/>
<dbReference type="VEuPathDB" id="AmoebaDB:DDB_G0272146"/>
<evidence type="ECO:0000259" key="2">
    <source>
        <dbReference type="Pfam" id="PF20533"/>
    </source>
</evidence>
<evidence type="ECO:0000313" key="4">
    <source>
        <dbReference type="Proteomes" id="UP000002195"/>
    </source>
</evidence>
<dbReference type="PANTHER" id="PTHR34411:SF8">
    <property type="entry name" value="DUF6748 DOMAIN-CONTAINING PROTEIN"/>
    <property type="match status" value="1"/>
</dbReference>
<comment type="caution">
    <text evidence="3">The sequence shown here is derived from an EMBL/GenBank/DDBJ whole genome shotgun (WGS) entry which is preliminary data.</text>
</comment>
<dbReference type="eggNOG" id="ENOG502RHT1">
    <property type="taxonomic scope" value="Eukaryota"/>
</dbReference>
<dbReference type="RefSeq" id="XP_645203.1">
    <property type="nucleotide sequence ID" value="XM_640111.1"/>
</dbReference>
<dbReference type="EMBL" id="AAFI02000008">
    <property type="protein sequence ID" value="EAL71225.1"/>
    <property type="molecule type" value="Genomic_DNA"/>
</dbReference>
<keyword evidence="4" id="KW-1185">Reference proteome</keyword>
<name>Q86JL4_DICDI</name>
<dbReference type="dictyBase" id="DDB_G0272146"/>
<dbReference type="InParanoid" id="Q86JL4"/>
<dbReference type="HOGENOM" id="CLU_938208_0_0_1"/>
<feature type="signal peptide" evidence="1">
    <location>
        <begin position="1"/>
        <end position="20"/>
    </location>
</feature>
<dbReference type="PaxDb" id="44689-DDB0231564"/>
<accession>Q86JL4</accession>
<evidence type="ECO:0000256" key="1">
    <source>
        <dbReference type="SAM" id="SignalP"/>
    </source>
</evidence>
<dbReference type="FunCoup" id="Q86JL4">
    <property type="interactions" value="435"/>
</dbReference>
<dbReference type="OMA" id="NGCPRYY"/>
<dbReference type="PANTHER" id="PTHR34411">
    <property type="entry name" value="DUF6748 DOMAIN-CONTAINING PROTEIN-RELATED"/>
    <property type="match status" value="1"/>
</dbReference>
<dbReference type="Pfam" id="PF20533">
    <property type="entry name" value="DUF6748"/>
    <property type="match status" value="1"/>
</dbReference>
<dbReference type="InterPro" id="IPR046636">
    <property type="entry name" value="DUF6748"/>
</dbReference>
<dbReference type="GeneID" id="8618376"/>
<dbReference type="AlphaFoldDB" id="Q86JL4"/>
<keyword evidence="1" id="KW-0732">Signal</keyword>
<evidence type="ECO:0000313" key="3">
    <source>
        <dbReference type="EMBL" id="EAL71225.1"/>
    </source>
</evidence>
<feature type="chain" id="PRO_5004300365" description="DUF6748 domain-containing protein" evidence="1">
    <location>
        <begin position="21"/>
        <end position="271"/>
    </location>
</feature>
<dbReference type="Proteomes" id="UP000002195">
    <property type="component" value="Unassembled WGS sequence"/>
</dbReference>
<protein>
    <recommendedName>
        <fullName evidence="2">DUF6748 domain-containing protein</fullName>
    </recommendedName>
</protein>
<dbReference type="InterPro" id="IPR040405">
    <property type="entry name" value="DDB_G0275255-like"/>
</dbReference>
<reference evidence="3 4" key="1">
    <citation type="journal article" date="2005" name="Nature">
        <title>The genome of the social amoeba Dictyostelium discoideum.</title>
        <authorList>
            <consortium name="The Dictyostelium discoideum Sequencing Consortium"/>
            <person name="Eichinger L."/>
            <person name="Pachebat J.A."/>
            <person name="Glockner G."/>
            <person name="Rajandream M.A."/>
            <person name="Sucgang R."/>
            <person name="Berriman M."/>
            <person name="Song J."/>
            <person name="Olsen R."/>
            <person name="Szafranski K."/>
            <person name="Xu Q."/>
            <person name="Tunggal B."/>
            <person name="Kummerfeld S."/>
            <person name="Madera M."/>
            <person name="Konfortov B.A."/>
            <person name="Rivero F."/>
            <person name="Bankier A.T."/>
            <person name="Lehmann R."/>
            <person name="Hamlin N."/>
            <person name="Davies R."/>
            <person name="Gaudet P."/>
            <person name="Fey P."/>
            <person name="Pilcher K."/>
            <person name="Chen G."/>
            <person name="Saunders D."/>
            <person name="Sodergren E."/>
            <person name="Davis P."/>
            <person name="Kerhornou A."/>
            <person name="Nie X."/>
            <person name="Hall N."/>
            <person name="Anjard C."/>
            <person name="Hemphill L."/>
            <person name="Bason N."/>
            <person name="Farbrother P."/>
            <person name="Desany B."/>
            <person name="Just E."/>
            <person name="Morio T."/>
            <person name="Rost R."/>
            <person name="Churcher C."/>
            <person name="Cooper J."/>
            <person name="Haydock S."/>
            <person name="van Driessche N."/>
            <person name="Cronin A."/>
            <person name="Goodhead I."/>
            <person name="Muzny D."/>
            <person name="Mourier T."/>
            <person name="Pain A."/>
            <person name="Lu M."/>
            <person name="Harper D."/>
            <person name="Lindsay R."/>
            <person name="Hauser H."/>
            <person name="James K."/>
            <person name="Quiles M."/>
            <person name="Madan Babu M."/>
            <person name="Saito T."/>
            <person name="Buchrieser C."/>
            <person name="Wardroper A."/>
            <person name="Felder M."/>
            <person name="Thangavelu M."/>
            <person name="Johnson D."/>
            <person name="Knights A."/>
            <person name="Loulseged H."/>
            <person name="Mungall K."/>
            <person name="Oliver K."/>
            <person name="Price C."/>
            <person name="Quail M.A."/>
            <person name="Urushihara H."/>
            <person name="Hernandez J."/>
            <person name="Rabbinowitsch E."/>
            <person name="Steffen D."/>
            <person name="Sanders M."/>
            <person name="Ma J."/>
            <person name="Kohara Y."/>
            <person name="Sharp S."/>
            <person name="Simmonds M."/>
            <person name="Spiegler S."/>
            <person name="Tivey A."/>
            <person name="Sugano S."/>
            <person name="White B."/>
            <person name="Walker D."/>
            <person name="Woodward J."/>
            <person name="Winckler T."/>
            <person name="Tanaka Y."/>
            <person name="Shaulsky G."/>
            <person name="Schleicher M."/>
            <person name="Weinstock G."/>
            <person name="Rosenthal A."/>
            <person name="Cox E.C."/>
            <person name="Chisholm R.L."/>
            <person name="Gibbs R."/>
            <person name="Loomis W.F."/>
            <person name="Platzer M."/>
            <person name="Kay R.R."/>
            <person name="Williams J."/>
            <person name="Dear P.H."/>
            <person name="Noegel A.A."/>
            <person name="Barrell B."/>
            <person name="Kuspa A."/>
        </authorList>
    </citation>
    <scope>NUCLEOTIDE SEQUENCE [LARGE SCALE GENOMIC DNA]</scope>
    <source>
        <strain evidence="3 4">AX4</strain>
    </source>
</reference>